<keyword evidence="6 7" id="KW-0472">Membrane</keyword>
<accession>A0ABP8M1H0</accession>
<dbReference type="Pfam" id="PF01694">
    <property type="entry name" value="Rhomboid"/>
    <property type="match status" value="2"/>
</dbReference>
<sequence length="262" mass="30014">MFQITPVVRNLLIVNIALFFLDRSFDLSSTFALRSFLSPEYRPFQYVSYMFLHSTSSFGHVLSNMFGLLIFGPLLERIWGPKRFLFFYFFTGIGAGLLFSVINYFELAQIRDGLAVYLDHPNPQAFIDFLSSHAEFYYKSQSAFINSFEASPTNPQLIAQSREMAKAVYQFNVDIPMVGASGAIYGILMAFGMLFPNTELFLLFVPFPIKAKYFVGFYGLYSLYSGFQNAPNDNVAHFAHLGGMLFAFILLKYWNSSRQKFF</sequence>
<keyword evidence="3 7" id="KW-0812">Transmembrane</keyword>
<evidence type="ECO:0000256" key="5">
    <source>
        <dbReference type="ARBA" id="ARBA00022989"/>
    </source>
</evidence>
<feature type="domain" description="Peptidase S54 rhomboid" evidence="8">
    <location>
        <begin position="44"/>
        <end position="103"/>
    </location>
</feature>
<feature type="transmembrane region" description="Helical" evidence="7">
    <location>
        <begin position="201"/>
        <end position="223"/>
    </location>
</feature>
<dbReference type="Gene3D" id="1.20.1540.10">
    <property type="entry name" value="Rhomboid-like"/>
    <property type="match status" value="1"/>
</dbReference>
<comment type="subcellular location">
    <subcellularLocation>
        <location evidence="1">Membrane</location>
        <topology evidence="1">Multi-pass membrane protein</topology>
    </subcellularLocation>
</comment>
<dbReference type="RefSeq" id="WP_345029329.1">
    <property type="nucleotide sequence ID" value="NZ_BAABEY010000024.1"/>
</dbReference>
<dbReference type="SUPFAM" id="SSF144091">
    <property type="entry name" value="Rhomboid-like"/>
    <property type="match status" value="1"/>
</dbReference>
<proteinExistence type="inferred from homology"/>
<evidence type="ECO:0000313" key="9">
    <source>
        <dbReference type="EMBL" id="GAA4440279.1"/>
    </source>
</evidence>
<feature type="domain" description="Peptidase S54 rhomboid" evidence="8">
    <location>
        <begin position="169"/>
        <end position="250"/>
    </location>
</feature>
<dbReference type="Proteomes" id="UP001501508">
    <property type="component" value="Unassembled WGS sequence"/>
</dbReference>
<dbReference type="PANTHER" id="PTHR43731">
    <property type="entry name" value="RHOMBOID PROTEASE"/>
    <property type="match status" value="1"/>
</dbReference>
<dbReference type="InterPro" id="IPR035952">
    <property type="entry name" value="Rhomboid-like_sf"/>
</dbReference>
<feature type="transmembrane region" description="Helical" evidence="7">
    <location>
        <begin position="57"/>
        <end position="75"/>
    </location>
</feature>
<dbReference type="GO" id="GO:0006508">
    <property type="term" value="P:proteolysis"/>
    <property type="evidence" value="ECO:0007669"/>
    <property type="project" value="UniProtKB-KW"/>
</dbReference>
<keyword evidence="10" id="KW-1185">Reference proteome</keyword>
<organism evidence="9 10">
    <name type="scientific">Ravibacter arvi</name>
    <dbReference type="NCBI Taxonomy" id="2051041"/>
    <lineage>
        <taxon>Bacteria</taxon>
        <taxon>Pseudomonadati</taxon>
        <taxon>Bacteroidota</taxon>
        <taxon>Cytophagia</taxon>
        <taxon>Cytophagales</taxon>
        <taxon>Spirosomataceae</taxon>
        <taxon>Ravibacter</taxon>
    </lineage>
</organism>
<comment type="caution">
    <text evidence="9">The sequence shown here is derived from an EMBL/GenBank/DDBJ whole genome shotgun (WGS) entry which is preliminary data.</text>
</comment>
<evidence type="ECO:0000256" key="7">
    <source>
        <dbReference type="SAM" id="Phobius"/>
    </source>
</evidence>
<feature type="transmembrane region" description="Helical" evidence="7">
    <location>
        <begin position="84"/>
        <end position="105"/>
    </location>
</feature>
<gene>
    <name evidence="9" type="ORF">GCM10023091_23700</name>
</gene>
<feature type="transmembrane region" description="Helical" evidence="7">
    <location>
        <begin position="175"/>
        <end position="194"/>
    </location>
</feature>
<evidence type="ECO:0000256" key="2">
    <source>
        <dbReference type="ARBA" id="ARBA00009045"/>
    </source>
</evidence>
<keyword evidence="4" id="KW-0378">Hydrolase</keyword>
<dbReference type="EMBL" id="BAABEY010000024">
    <property type="protein sequence ID" value="GAA4440279.1"/>
    <property type="molecule type" value="Genomic_DNA"/>
</dbReference>
<dbReference type="InterPro" id="IPR022764">
    <property type="entry name" value="Peptidase_S54_rhomboid_dom"/>
</dbReference>
<comment type="similarity">
    <text evidence="2">Belongs to the peptidase S54 family.</text>
</comment>
<protein>
    <submittedName>
        <fullName evidence="9">Rhomboid family intramembrane serine protease</fullName>
    </submittedName>
</protein>
<evidence type="ECO:0000313" key="10">
    <source>
        <dbReference type="Proteomes" id="UP001501508"/>
    </source>
</evidence>
<name>A0ABP8M1H0_9BACT</name>
<keyword evidence="9" id="KW-0645">Protease</keyword>
<keyword evidence="5 7" id="KW-1133">Transmembrane helix</keyword>
<dbReference type="GO" id="GO:0008233">
    <property type="term" value="F:peptidase activity"/>
    <property type="evidence" value="ECO:0007669"/>
    <property type="project" value="UniProtKB-KW"/>
</dbReference>
<feature type="transmembrane region" description="Helical" evidence="7">
    <location>
        <begin position="235"/>
        <end position="254"/>
    </location>
</feature>
<reference evidence="10" key="1">
    <citation type="journal article" date="2019" name="Int. J. Syst. Evol. Microbiol.">
        <title>The Global Catalogue of Microorganisms (GCM) 10K type strain sequencing project: providing services to taxonomists for standard genome sequencing and annotation.</title>
        <authorList>
            <consortium name="The Broad Institute Genomics Platform"/>
            <consortium name="The Broad Institute Genome Sequencing Center for Infectious Disease"/>
            <person name="Wu L."/>
            <person name="Ma J."/>
        </authorList>
    </citation>
    <scope>NUCLEOTIDE SEQUENCE [LARGE SCALE GENOMIC DNA]</scope>
    <source>
        <strain evidence="10">JCM 31920</strain>
    </source>
</reference>
<evidence type="ECO:0000256" key="1">
    <source>
        <dbReference type="ARBA" id="ARBA00004141"/>
    </source>
</evidence>
<evidence type="ECO:0000256" key="4">
    <source>
        <dbReference type="ARBA" id="ARBA00022801"/>
    </source>
</evidence>
<dbReference type="InterPro" id="IPR050925">
    <property type="entry name" value="Rhomboid_protease_S54"/>
</dbReference>
<dbReference type="PANTHER" id="PTHR43731:SF14">
    <property type="entry name" value="PRESENILIN-ASSOCIATED RHOMBOID-LIKE PROTEIN, MITOCHONDRIAL"/>
    <property type="match status" value="1"/>
</dbReference>
<evidence type="ECO:0000259" key="8">
    <source>
        <dbReference type="Pfam" id="PF01694"/>
    </source>
</evidence>
<evidence type="ECO:0000256" key="6">
    <source>
        <dbReference type="ARBA" id="ARBA00023136"/>
    </source>
</evidence>
<evidence type="ECO:0000256" key="3">
    <source>
        <dbReference type="ARBA" id="ARBA00022692"/>
    </source>
</evidence>